<evidence type="ECO:0000259" key="4">
    <source>
        <dbReference type="Pfam" id="PF12146"/>
    </source>
</evidence>
<accession>A0A327Y3E1</accession>
<dbReference type="AlphaFoldDB" id="A0A327Y3E1"/>
<dbReference type="Proteomes" id="UP000248555">
    <property type="component" value="Unassembled WGS sequence"/>
</dbReference>
<evidence type="ECO:0000313" key="5">
    <source>
        <dbReference type="EMBL" id="RAK15678.1"/>
    </source>
</evidence>
<dbReference type="GO" id="GO:0016020">
    <property type="term" value="C:membrane"/>
    <property type="evidence" value="ECO:0007669"/>
    <property type="project" value="TreeGrafter"/>
</dbReference>
<dbReference type="GO" id="GO:0052689">
    <property type="term" value="F:carboxylic ester hydrolase activity"/>
    <property type="evidence" value="ECO:0007669"/>
    <property type="project" value="InterPro"/>
</dbReference>
<feature type="active site" description="Charge relay system" evidence="2">
    <location>
        <position position="177"/>
    </location>
</feature>
<dbReference type="InterPro" id="IPR050266">
    <property type="entry name" value="AB_hydrolase_sf"/>
</dbReference>
<gene>
    <name evidence="5" type="ORF">B0I26_11939</name>
</gene>
<evidence type="ECO:0000256" key="1">
    <source>
        <dbReference type="ARBA" id="ARBA00022801"/>
    </source>
</evidence>
<keyword evidence="1" id="KW-0378">Hydrolase</keyword>
<dbReference type="InterPro" id="IPR022742">
    <property type="entry name" value="Hydrolase_4"/>
</dbReference>
<feature type="domain" description="Serine aminopeptidase S33" evidence="4">
    <location>
        <begin position="36"/>
        <end position="211"/>
    </location>
</feature>
<organism evidence="5 6">
    <name type="scientific">Paranoxybacillus vitaminiphilus</name>
    <dbReference type="NCBI Taxonomy" id="581036"/>
    <lineage>
        <taxon>Bacteria</taxon>
        <taxon>Bacillati</taxon>
        <taxon>Bacillota</taxon>
        <taxon>Bacilli</taxon>
        <taxon>Bacillales</taxon>
        <taxon>Anoxybacillaceae</taxon>
        <taxon>Paranoxybacillus</taxon>
    </lineage>
</organism>
<comment type="caution">
    <text evidence="5">The sequence shown here is derived from an EMBL/GenBank/DDBJ whole genome shotgun (WGS) entry which is preliminary data.</text>
</comment>
<reference evidence="5 6" key="1">
    <citation type="submission" date="2018-06" db="EMBL/GenBank/DDBJ databases">
        <title>Genomic Encyclopedia of Type Strains, Phase III (KMG-III): the genomes of soil and plant-associated and newly described type strains.</title>
        <authorList>
            <person name="Whitman W."/>
        </authorList>
    </citation>
    <scope>NUCLEOTIDE SEQUENCE [LARGE SCALE GENOMIC DNA]</scope>
    <source>
        <strain evidence="5 6">CGMCC 1.8979</strain>
    </source>
</reference>
<name>A0A327Y3E1_9BACL</name>
<dbReference type="Pfam" id="PF12146">
    <property type="entry name" value="Hydrolase_4"/>
    <property type="match status" value="1"/>
</dbReference>
<protein>
    <submittedName>
        <fullName evidence="5">Esterase/lipase</fullName>
    </submittedName>
</protein>
<feature type="binding site" evidence="3">
    <location>
        <position position="10"/>
    </location>
    <ligand>
        <name>substrate</name>
    </ligand>
</feature>
<dbReference type="RefSeq" id="WP_111646289.1">
    <property type="nucleotide sequence ID" value="NZ_QLMH01000019.1"/>
</dbReference>
<dbReference type="EMBL" id="QLMH01000019">
    <property type="protein sequence ID" value="RAK15678.1"/>
    <property type="molecule type" value="Genomic_DNA"/>
</dbReference>
<dbReference type="OrthoDB" id="9786110at2"/>
<feature type="active site" description="Nucleophile" evidence="2">
    <location>
        <position position="78"/>
    </location>
</feature>
<evidence type="ECO:0000256" key="2">
    <source>
        <dbReference type="PIRSR" id="PIRSR017388-1"/>
    </source>
</evidence>
<dbReference type="PIRSF" id="PIRSF017388">
    <property type="entry name" value="Esterase_lipase"/>
    <property type="match status" value="1"/>
</dbReference>
<feature type="active site" description="Charge relay system" evidence="2">
    <location>
        <position position="207"/>
    </location>
</feature>
<proteinExistence type="predicted"/>
<dbReference type="InterPro" id="IPR029058">
    <property type="entry name" value="AB_hydrolase_fold"/>
</dbReference>
<evidence type="ECO:0000313" key="6">
    <source>
        <dbReference type="Proteomes" id="UP000248555"/>
    </source>
</evidence>
<dbReference type="PANTHER" id="PTHR43798">
    <property type="entry name" value="MONOACYLGLYCEROL LIPASE"/>
    <property type="match status" value="1"/>
</dbReference>
<sequence length="231" mass="26150">MIGCLCIHGFTGGPYEVEPLAQYLQERTNWLIETPCLPGHGEQLQLKGVTYDQWLQTAEEELQKLLNKCDTVYLVGFSMGGVIAGYLATKYSVQKLVLLSAAVYYINPKQMFSDIRGMVRDSFTGRLKENPLFVRYKTKIVHTPLTATLEFRKLVSEVRPMLKEISVPTLIVQGEKDGIVPLKSAHYLYKTIRSPVKKLLFLPSSGHLVCHGPDRQQLFGEVEKFLQENLS</sequence>
<evidence type="ECO:0000256" key="3">
    <source>
        <dbReference type="PIRSR" id="PIRSR017388-2"/>
    </source>
</evidence>
<dbReference type="Gene3D" id="3.40.50.1820">
    <property type="entry name" value="alpha/beta hydrolase"/>
    <property type="match status" value="1"/>
</dbReference>
<dbReference type="PANTHER" id="PTHR43798:SF31">
    <property type="entry name" value="AB HYDROLASE SUPERFAMILY PROTEIN YCLE"/>
    <property type="match status" value="1"/>
</dbReference>
<keyword evidence="6" id="KW-1185">Reference proteome</keyword>
<dbReference type="SUPFAM" id="SSF53474">
    <property type="entry name" value="alpha/beta-Hydrolases"/>
    <property type="match status" value="1"/>
</dbReference>
<feature type="binding site" evidence="3">
    <location>
        <position position="79"/>
    </location>
    <ligand>
        <name>substrate</name>
    </ligand>
</feature>
<dbReference type="InterPro" id="IPR012354">
    <property type="entry name" value="Esterase_lipase"/>
</dbReference>